<sequence>MLNLSWMKEEMKIFNSVETDTGGQLARFHLPKTGACGTRAANRVKKHWTQREKFCLDKAGHVAAADWSGGFL</sequence>
<dbReference type="AlphaFoldDB" id="A0A392SIT2"/>
<accession>A0A392SIT2</accession>
<name>A0A392SIT2_9FABA</name>
<organism evidence="1 2">
    <name type="scientific">Trifolium medium</name>
    <dbReference type="NCBI Taxonomy" id="97028"/>
    <lineage>
        <taxon>Eukaryota</taxon>
        <taxon>Viridiplantae</taxon>
        <taxon>Streptophyta</taxon>
        <taxon>Embryophyta</taxon>
        <taxon>Tracheophyta</taxon>
        <taxon>Spermatophyta</taxon>
        <taxon>Magnoliopsida</taxon>
        <taxon>eudicotyledons</taxon>
        <taxon>Gunneridae</taxon>
        <taxon>Pentapetalae</taxon>
        <taxon>rosids</taxon>
        <taxon>fabids</taxon>
        <taxon>Fabales</taxon>
        <taxon>Fabaceae</taxon>
        <taxon>Papilionoideae</taxon>
        <taxon>50 kb inversion clade</taxon>
        <taxon>NPAAA clade</taxon>
        <taxon>Hologalegina</taxon>
        <taxon>IRL clade</taxon>
        <taxon>Trifolieae</taxon>
        <taxon>Trifolium</taxon>
    </lineage>
</organism>
<dbReference type="Proteomes" id="UP000265520">
    <property type="component" value="Unassembled WGS sequence"/>
</dbReference>
<evidence type="ECO:0000313" key="1">
    <source>
        <dbReference type="EMBL" id="MCI48114.1"/>
    </source>
</evidence>
<protein>
    <submittedName>
        <fullName evidence="1">Uncharacterized protein</fullName>
    </submittedName>
</protein>
<proteinExistence type="predicted"/>
<reference evidence="1 2" key="1">
    <citation type="journal article" date="2018" name="Front. Plant Sci.">
        <title>Red Clover (Trifolium pratense) and Zigzag Clover (T. medium) - A Picture of Genomic Similarities and Differences.</title>
        <authorList>
            <person name="Dluhosova J."/>
            <person name="Istvanek J."/>
            <person name="Nedelnik J."/>
            <person name="Repkova J."/>
        </authorList>
    </citation>
    <scope>NUCLEOTIDE SEQUENCE [LARGE SCALE GENOMIC DNA]</scope>
    <source>
        <strain evidence="2">cv. 10/8</strain>
        <tissue evidence="1">Leaf</tissue>
    </source>
</reference>
<comment type="caution">
    <text evidence="1">The sequence shown here is derived from an EMBL/GenBank/DDBJ whole genome shotgun (WGS) entry which is preliminary data.</text>
</comment>
<evidence type="ECO:0000313" key="2">
    <source>
        <dbReference type="Proteomes" id="UP000265520"/>
    </source>
</evidence>
<dbReference type="EMBL" id="LXQA010381932">
    <property type="protein sequence ID" value="MCI48114.1"/>
    <property type="molecule type" value="Genomic_DNA"/>
</dbReference>
<keyword evidence="2" id="KW-1185">Reference proteome</keyword>